<gene>
    <name evidence="4" type="ORF">MANT1106_LOCUS764</name>
</gene>
<evidence type="ECO:0008006" key="5">
    <source>
        <dbReference type="Google" id="ProtNLM"/>
    </source>
</evidence>
<protein>
    <recommendedName>
        <fullName evidence="5">Ice-binding protein</fullName>
    </recommendedName>
</protein>
<evidence type="ECO:0000256" key="2">
    <source>
        <dbReference type="ARBA" id="ARBA00022729"/>
    </source>
</evidence>
<dbReference type="EMBL" id="HBFC01001454">
    <property type="protein sequence ID" value="CAD8698083.1"/>
    <property type="molecule type" value="Transcribed_RNA"/>
</dbReference>
<feature type="signal peptide" evidence="3">
    <location>
        <begin position="1"/>
        <end position="23"/>
    </location>
</feature>
<dbReference type="InterPro" id="IPR021884">
    <property type="entry name" value="Ice-bd_prot"/>
</dbReference>
<evidence type="ECO:0000256" key="3">
    <source>
        <dbReference type="SAM" id="SignalP"/>
    </source>
</evidence>
<evidence type="ECO:0000256" key="1">
    <source>
        <dbReference type="ARBA" id="ARBA00005445"/>
    </source>
</evidence>
<sequence length="288" mass="29171">MVSLRHAAAAAFVLLTLVNTAIASNHHHNHAAHTHAPGIAPHIHGPGTVDLGTAGTFAILAKSGVSTVPASSITGDVGVSPIAQGGLTGFTIAMDISGTFTTSTQVTGKMYAADLVSPTPSKLTTAVLDMQTAYVDAAGRVNPDFVEAHAGALGGKTLTPGLYKFATGVLFADDCTLAGSATDTWIFQIAGTMSIAAGKKILLTGGARAENIVWVVAGAMSFGATSHFEGIILGATSASFVTKSTMHGRVLVQTAVTLQMTTIVSEYPQPQIPAGLQLPAGFSEFGGA</sequence>
<evidence type="ECO:0000313" key="4">
    <source>
        <dbReference type="EMBL" id="CAD8698083.1"/>
    </source>
</evidence>
<comment type="similarity">
    <text evidence="1">Belongs to the ice-binding protein family.</text>
</comment>
<dbReference type="AlphaFoldDB" id="A0A7S0S6K7"/>
<feature type="chain" id="PRO_5030743062" description="Ice-binding protein" evidence="3">
    <location>
        <begin position="24"/>
        <end position="288"/>
    </location>
</feature>
<reference evidence="4" key="1">
    <citation type="submission" date="2021-01" db="EMBL/GenBank/DDBJ databases">
        <authorList>
            <person name="Corre E."/>
            <person name="Pelletier E."/>
            <person name="Niang G."/>
            <person name="Scheremetjew M."/>
            <person name="Finn R."/>
            <person name="Kale V."/>
            <person name="Holt S."/>
            <person name="Cochrane G."/>
            <person name="Meng A."/>
            <person name="Brown T."/>
            <person name="Cohen L."/>
        </authorList>
    </citation>
    <scope>NUCLEOTIDE SEQUENCE</scope>
    <source>
        <strain evidence="4">SL-175</strain>
    </source>
</reference>
<accession>A0A7S0S6K7</accession>
<organism evidence="4">
    <name type="scientific">Mantoniella antarctica</name>
    <dbReference type="NCBI Taxonomy" id="81844"/>
    <lineage>
        <taxon>Eukaryota</taxon>
        <taxon>Viridiplantae</taxon>
        <taxon>Chlorophyta</taxon>
        <taxon>Mamiellophyceae</taxon>
        <taxon>Mamiellales</taxon>
        <taxon>Mamiellaceae</taxon>
        <taxon>Mantoniella</taxon>
    </lineage>
</organism>
<name>A0A7S0S6K7_9CHLO</name>
<dbReference type="Pfam" id="PF11999">
    <property type="entry name" value="Ice_binding"/>
    <property type="match status" value="1"/>
</dbReference>
<keyword evidence="2 3" id="KW-0732">Signal</keyword>
<proteinExistence type="inferred from homology"/>